<evidence type="ECO:0000256" key="1">
    <source>
        <dbReference type="ARBA" id="ARBA00022723"/>
    </source>
</evidence>
<protein>
    <recommendedName>
        <fullName evidence="6">SWIM-type domain-containing protein</fullName>
    </recommendedName>
</protein>
<sequence length="456" mass="51747">MLGSYLAQLRRVNPTSLFSIVYNREFIGASSVFQRLYIGFEGPKKGFLNGCRSIIGLDGCFLKTFLGGQLLSAVGRDENNQMFPIAWAVIEGENYDSWSWFLGVLFDDLSIDQEYGLTVISDQQKGLEYAIKQRIPAAEHRNCARHVYANWKKKHGGLALKSLFWRAVKCKVESDFQRVLNELQATSPKAHEDFLAIGSYVVNLNSRTCSCRHWDLSSIPYNHAIACITWLKEEPDNYIDNYYKKNTYLKAYEFLLQPLMGKDTWPPVDEPNVLPPPVKKMSGRPKKKRKRDVHEDDSTTRIETRGLIITCQICFQDGHNRRTCPLRGQRTRTEGGDPTSTGGASSSSTGRGVSLFDNLPEKEDLVDKFKSIQSCSENEINIEDDLISQSRNEWSNSDYGKFYGRTPSLSMVQAVMPRLWKLKNNVQIMDLAAGSSTSDLLAMRIWRMFSQVAHGS</sequence>
<gene>
    <name evidence="7" type="ORF">Cni_G29357</name>
</gene>
<dbReference type="PANTHER" id="PTHR31973">
    <property type="entry name" value="POLYPROTEIN, PUTATIVE-RELATED"/>
    <property type="match status" value="1"/>
</dbReference>
<keyword evidence="8" id="KW-1185">Reference proteome</keyword>
<name>A0AAQ3LBG7_9LILI</name>
<keyword evidence="1" id="KW-0479">Metal-binding</keyword>
<dbReference type="InterPro" id="IPR007527">
    <property type="entry name" value="Znf_SWIM"/>
</dbReference>
<feature type="domain" description="SWIM-type" evidence="6">
    <location>
        <begin position="200"/>
        <end position="232"/>
    </location>
</feature>
<dbReference type="GO" id="GO:0008270">
    <property type="term" value="F:zinc ion binding"/>
    <property type="evidence" value="ECO:0007669"/>
    <property type="project" value="UniProtKB-KW"/>
</dbReference>
<dbReference type="InterPro" id="IPR006564">
    <property type="entry name" value="Znf_PMZ"/>
</dbReference>
<feature type="region of interest" description="Disordered" evidence="5">
    <location>
        <begin position="324"/>
        <end position="355"/>
    </location>
</feature>
<evidence type="ECO:0000256" key="2">
    <source>
        <dbReference type="ARBA" id="ARBA00022771"/>
    </source>
</evidence>
<evidence type="ECO:0000313" key="7">
    <source>
        <dbReference type="EMBL" id="WOL20552.1"/>
    </source>
</evidence>
<feature type="region of interest" description="Disordered" evidence="5">
    <location>
        <begin position="265"/>
        <end position="299"/>
    </location>
</feature>
<dbReference type="Proteomes" id="UP001327560">
    <property type="component" value="Chromosome 9"/>
</dbReference>
<feature type="compositionally biased region" description="Basic residues" evidence="5">
    <location>
        <begin position="281"/>
        <end position="291"/>
    </location>
</feature>
<dbReference type="InterPro" id="IPR018289">
    <property type="entry name" value="MULE_transposase_dom"/>
</dbReference>
<dbReference type="Pfam" id="PF10551">
    <property type="entry name" value="MULE"/>
    <property type="match status" value="1"/>
</dbReference>
<evidence type="ECO:0000313" key="8">
    <source>
        <dbReference type="Proteomes" id="UP001327560"/>
    </source>
</evidence>
<dbReference type="AlphaFoldDB" id="A0AAQ3LBG7"/>
<dbReference type="SMART" id="SM00575">
    <property type="entry name" value="ZnF_PMZ"/>
    <property type="match status" value="1"/>
</dbReference>
<keyword evidence="2 4" id="KW-0863">Zinc-finger</keyword>
<evidence type="ECO:0000259" key="6">
    <source>
        <dbReference type="PROSITE" id="PS50966"/>
    </source>
</evidence>
<accession>A0AAQ3LBG7</accession>
<evidence type="ECO:0000256" key="5">
    <source>
        <dbReference type="SAM" id="MobiDB-lite"/>
    </source>
</evidence>
<feature type="compositionally biased region" description="Low complexity" evidence="5">
    <location>
        <begin position="336"/>
        <end position="354"/>
    </location>
</feature>
<dbReference type="PROSITE" id="PS50966">
    <property type="entry name" value="ZF_SWIM"/>
    <property type="match status" value="1"/>
</dbReference>
<reference evidence="7 8" key="1">
    <citation type="submission" date="2023-10" db="EMBL/GenBank/DDBJ databases">
        <title>Chromosome-scale genome assembly provides insights into flower coloration mechanisms of Canna indica.</title>
        <authorList>
            <person name="Li C."/>
        </authorList>
    </citation>
    <scope>NUCLEOTIDE SEQUENCE [LARGE SCALE GENOMIC DNA]</scope>
    <source>
        <tissue evidence="7">Flower</tissue>
    </source>
</reference>
<evidence type="ECO:0000256" key="4">
    <source>
        <dbReference type="PROSITE-ProRule" id="PRU00325"/>
    </source>
</evidence>
<organism evidence="7 8">
    <name type="scientific">Canna indica</name>
    <name type="common">Indian-shot</name>
    <dbReference type="NCBI Taxonomy" id="4628"/>
    <lineage>
        <taxon>Eukaryota</taxon>
        <taxon>Viridiplantae</taxon>
        <taxon>Streptophyta</taxon>
        <taxon>Embryophyta</taxon>
        <taxon>Tracheophyta</taxon>
        <taxon>Spermatophyta</taxon>
        <taxon>Magnoliopsida</taxon>
        <taxon>Liliopsida</taxon>
        <taxon>Zingiberales</taxon>
        <taxon>Cannaceae</taxon>
        <taxon>Canna</taxon>
    </lineage>
</organism>
<proteinExistence type="predicted"/>
<dbReference type="PANTHER" id="PTHR31973:SF187">
    <property type="entry name" value="MUTATOR TRANSPOSASE MUDRA PROTEIN"/>
    <property type="match status" value="1"/>
</dbReference>
<keyword evidence="3" id="KW-0862">Zinc</keyword>
<evidence type="ECO:0000256" key="3">
    <source>
        <dbReference type="ARBA" id="ARBA00022833"/>
    </source>
</evidence>
<dbReference type="EMBL" id="CP136898">
    <property type="protein sequence ID" value="WOL20552.1"/>
    <property type="molecule type" value="Genomic_DNA"/>
</dbReference>